<dbReference type="Pfam" id="PF14460">
    <property type="entry name" value="Prok-E2_D"/>
    <property type="match status" value="1"/>
</dbReference>
<dbReference type="InterPro" id="IPR032787">
    <property type="entry name" value="Prok-E2_D"/>
</dbReference>
<organism evidence="1 2">
    <name type="scientific">Puia dinghuensis</name>
    <dbReference type="NCBI Taxonomy" id="1792502"/>
    <lineage>
        <taxon>Bacteria</taxon>
        <taxon>Pseudomonadati</taxon>
        <taxon>Bacteroidota</taxon>
        <taxon>Chitinophagia</taxon>
        <taxon>Chitinophagales</taxon>
        <taxon>Chitinophagaceae</taxon>
        <taxon>Puia</taxon>
    </lineage>
</organism>
<reference evidence="1" key="1">
    <citation type="journal article" date="2014" name="Int. J. Syst. Evol. Microbiol.">
        <title>Complete genome sequence of Corynebacterium casei LMG S-19264T (=DSM 44701T), isolated from a smear-ripened cheese.</title>
        <authorList>
            <consortium name="US DOE Joint Genome Institute (JGI-PGF)"/>
            <person name="Walter F."/>
            <person name="Albersmeier A."/>
            <person name="Kalinowski J."/>
            <person name="Ruckert C."/>
        </authorList>
    </citation>
    <scope>NUCLEOTIDE SEQUENCE</scope>
    <source>
        <strain evidence="1">CGMCC 1.15448</strain>
    </source>
</reference>
<sequence length="236" mass="26687">MRNCTEDFNEVFKPFKGILIHINQQNPMGDAYVETFDLSPDRTPINFHPFSENESALFLETLSAAGQTKPFLHLDGLIPENILSMKLIGAGGAIWYTPPKLQTLDFKAHKIPSGQAYIPSLIWKASRKQLLLFAVRGTKRPTLDTPLCYAPFFNVDASGLVCMGTVEINIPETASLQEFVQTWEDYFFKSAFTSQLYGFSPVTGALDKFWKRQIKENAKFPTKVLRQTTLKLKDIV</sequence>
<protein>
    <recommendedName>
        <fullName evidence="3">PRTRC system protein B</fullName>
    </recommendedName>
</protein>
<proteinExistence type="predicted"/>
<gene>
    <name evidence="1" type="ORF">GCM10011511_15140</name>
</gene>
<comment type="caution">
    <text evidence="1">The sequence shown here is derived from an EMBL/GenBank/DDBJ whole genome shotgun (WGS) entry which is preliminary data.</text>
</comment>
<accession>A0A8J2UB40</accession>
<evidence type="ECO:0000313" key="1">
    <source>
        <dbReference type="EMBL" id="GGA92722.1"/>
    </source>
</evidence>
<keyword evidence="2" id="KW-1185">Reference proteome</keyword>
<dbReference type="RefSeq" id="WP_188930107.1">
    <property type="nucleotide sequence ID" value="NZ_BMJC01000001.1"/>
</dbReference>
<reference evidence="1" key="2">
    <citation type="submission" date="2020-09" db="EMBL/GenBank/DDBJ databases">
        <authorList>
            <person name="Sun Q."/>
            <person name="Zhou Y."/>
        </authorList>
    </citation>
    <scope>NUCLEOTIDE SEQUENCE</scope>
    <source>
        <strain evidence="1">CGMCC 1.15448</strain>
    </source>
</reference>
<dbReference type="AlphaFoldDB" id="A0A8J2UB40"/>
<evidence type="ECO:0000313" key="2">
    <source>
        <dbReference type="Proteomes" id="UP000607559"/>
    </source>
</evidence>
<evidence type="ECO:0008006" key="3">
    <source>
        <dbReference type="Google" id="ProtNLM"/>
    </source>
</evidence>
<dbReference type="EMBL" id="BMJC01000001">
    <property type="protein sequence ID" value="GGA92722.1"/>
    <property type="molecule type" value="Genomic_DNA"/>
</dbReference>
<dbReference type="Proteomes" id="UP000607559">
    <property type="component" value="Unassembled WGS sequence"/>
</dbReference>
<name>A0A8J2UB40_9BACT</name>